<keyword evidence="4 5" id="KW-0472">Membrane</keyword>
<keyword evidence="8" id="KW-1185">Reference proteome</keyword>
<evidence type="ECO:0000256" key="4">
    <source>
        <dbReference type="ARBA" id="ARBA00023136"/>
    </source>
</evidence>
<dbReference type="Proteomes" id="UP001500880">
    <property type="component" value="Unassembled WGS sequence"/>
</dbReference>
<feature type="transmembrane region" description="Helical" evidence="5">
    <location>
        <begin position="29"/>
        <end position="50"/>
    </location>
</feature>
<evidence type="ECO:0000313" key="7">
    <source>
        <dbReference type="EMBL" id="GAA0492481.1"/>
    </source>
</evidence>
<dbReference type="Pfam" id="PF06803">
    <property type="entry name" value="DUF1232"/>
    <property type="match status" value="1"/>
</dbReference>
<feature type="transmembrane region" description="Helical" evidence="5">
    <location>
        <begin position="102"/>
        <end position="121"/>
    </location>
</feature>
<dbReference type="InterPro" id="IPR010652">
    <property type="entry name" value="DUF1232"/>
</dbReference>
<reference evidence="7 8" key="1">
    <citation type="journal article" date="2019" name="Int. J. Syst. Evol. Microbiol.">
        <title>The Global Catalogue of Microorganisms (GCM) 10K type strain sequencing project: providing services to taxonomists for standard genome sequencing and annotation.</title>
        <authorList>
            <consortium name="The Broad Institute Genomics Platform"/>
            <consortium name="The Broad Institute Genome Sequencing Center for Infectious Disease"/>
            <person name="Wu L."/>
            <person name="Ma J."/>
        </authorList>
    </citation>
    <scope>NUCLEOTIDE SEQUENCE [LARGE SCALE GENOMIC DNA]</scope>
    <source>
        <strain evidence="7 8">JCM 12389</strain>
    </source>
</reference>
<evidence type="ECO:0000256" key="2">
    <source>
        <dbReference type="ARBA" id="ARBA00022692"/>
    </source>
</evidence>
<gene>
    <name evidence="7" type="ORF">GCM10008986_18540</name>
</gene>
<comment type="caution">
    <text evidence="7">The sequence shown here is derived from an EMBL/GenBank/DDBJ whole genome shotgun (WGS) entry which is preliminary data.</text>
</comment>
<sequence>MKTIRNWAKKLKQRIMVLYFSCKDQRIPWYAKLFTACVVGFAFSPIDLIPDFIPILGLLDDLILVPLGIKAAIGMIPEQVLQDSEAKVKAMQGSTKPKPGNWVAGLIVILIWLLILNWIILELFVS</sequence>
<name>A0ABN1B9H3_9BACI</name>
<evidence type="ECO:0000256" key="5">
    <source>
        <dbReference type="SAM" id="Phobius"/>
    </source>
</evidence>
<comment type="subcellular location">
    <subcellularLocation>
        <location evidence="1">Endomembrane system</location>
        <topology evidence="1">Multi-pass membrane protein</topology>
    </subcellularLocation>
</comment>
<accession>A0ABN1B9H3</accession>
<proteinExistence type="predicted"/>
<dbReference type="RefSeq" id="WP_343840005.1">
    <property type="nucleotide sequence ID" value="NZ_BAAADO010000003.1"/>
</dbReference>
<evidence type="ECO:0000256" key="1">
    <source>
        <dbReference type="ARBA" id="ARBA00004127"/>
    </source>
</evidence>
<dbReference type="EMBL" id="BAAADO010000003">
    <property type="protein sequence ID" value="GAA0492481.1"/>
    <property type="molecule type" value="Genomic_DNA"/>
</dbReference>
<evidence type="ECO:0000256" key="3">
    <source>
        <dbReference type="ARBA" id="ARBA00022989"/>
    </source>
</evidence>
<evidence type="ECO:0000313" key="8">
    <source>
        <dbReference type="Proteomes" id="UP001500880"/>
    </source>
</evidence>
<feature type="domain" description="DUF1232" evidence="6">
    <location>
        <begin position="31"/>
        <end position="67"/>
    </location>
</feature>
<evidence type="ECO:0000259" key="6">
    <source>
        <dbReference type="Pfam" id="PF06803"/>
    </source>
</evidence>
<keyword evidence="3 5" id="KW-1133">Transmembrane helix</keyword>
<keyword evidence="2 5" id="KW-0812">Transmembrane</keyword>
<organism evidence="7 8">
    <name type="scientific">Salinibacillus aidingensis</name>
    <dbReference type="NCBI Taxonomy" id="237684"/>
    <lineage>
        <taxon>Bacteria</taxon>
        <taxon>Bacillati</taxon>
        <taxon>Bacillota</taxon>
        <taxon>Bacilli</taxon>
        <taxon>Bacillales</taxon>
        <taxon>Bacillaceae</taxon>
        <taxon>Salinibacillus</taxon>
    </lineage>
</organism>
<protein>
    <recommendedName>
        <fullName evidence="6">DUF1232 domain-containing protein</fullName>
    </recommendedName>
</protein>